<dbReference type="InterPro" id="IPR015947">
    <property type="entry name" value="PUA-like_sf"/>
</dbReference>
<organism evidence="2 3">
    <name type="scientific">Sphaerotilus microaerophilus</name>
    <dbReference type="NCBI Taxonomy" id="2914710"/>
    <lineage>
        <taxon>Bacteria</taxon>
        <taxon>Pseudomonadati</taxon>
        <taxon>Pseudomonadota</taxon>
        <taxon>Betaproteobacteria</taxon>
        <taxon>Burkholderiales</taxon>
        <taxon>Sphaerotilaceae</taxon>
        <taxon>Sphaerotilus</taxon>
    </lineage>
</organism>
<proteinExistence type="predicted"/>
<feature type="domain" description="EVE" evidence="1">
    <location>
        <begin position="24"/>
        <end position="171"/>
    </location>
</feature>
<dbReference type="PANTHER" id="PTHR14087:SF7">
    <property type="entry name" value="THYMOCYTE NUCLEAR PROTEIN 1"/>
    <property type="match status" value="1"/>
</dbReference>
<evidence type="ECO:0000313" key="2">
    <source>
        <dbReference type="EMBL" id="BDI04900.1"/>
    </source>
</evidence>
<dbReference type="InterPro" id="IPR047197">
    <property type="entry name" value="THYN1-like_EVE"/>
</dbReference>
<sequence length="179" mass="19674">MASPSPFPSPLPCDGDDDRVVEPRHWLMKIEPDECSIDELARLPGQTVAWTGVRNYQARNFMRDAMRIGDGVLYYHSSCPEPGIAGLAEVASPAYPDATQFDAASPYFDPKASPAAPRWLHVDVRFVRRTRQLGLAELRSHPELAGMALLRPGNRLSITPVTLAEWQAVLALLGVTEPA</sequence>
<dbReference type="Proteomes" id="UP001057498">
    <property type="component" value="Chromosome"/>
</dbReference>
<dbReference type="InterPro" id="IPR052181">
    <property type="entry name" value="5hmC_binding"/>
</dbReference>
<dbReference type="EMBL" id="AP025730">
    <property type="protein sequence ID" value="BDI04900.1"/>
    <property type="molecule type" value="Genomic_DNA"/>
</dbReference>
<dbReference type="SUPFAM" id="SSF88697">
    <property type="entry name" value="PUA domain-like"/>
    <property type="match status" value="1"/>
</dbReference>
<evidence type="ECO:0000313" key="3">
    <source>
        <dbReference type="Proteomes" id="UP001057498"/>
    </source>
</evidence>
<accession>A0ABN6PM61</accession>
<gene>
    <name evidence="2" type="ORF">CATMQ487_18700</name>
</gene>
<dbReference type="InterPro" id="IPR002740">
    <property type="entry name" value="EVE_domain"/>
</dbReference>
<dbReference type="Pfam" id="PF01878">
    <property type="entry name" value="EVE"/>
    <property type="match status" value="1"/>
</dbReference>
<protein>
    <submittedName>
        <fullName evidence="2">EVE domain-containing protein</fullName>
    </submittedName>
</protein>
<reference evidence="2" key="1">
    <citation type="submission" date="2022-04" db="EMBL/GenBank/DDBJ databases">
        <title>Whole genome sequence of Sphaerotilus sp. FB-5.</title>
        <authorList>
            <person name="Takeda M."/>
            <person name="Narihara S."/>
            <person name="Akimoto M."/>
            <person name="Akimoto R."/>
            <person name="Nishiyashiki S."/>
            <person name="Murakami T."/>
        </authorList>
    </citation>
    <scope>NUCLEOTIDE SEQUENCE</scope>
    <source>
        <strain evidence="2">FB-5</strain>
    </source>
</reference>
<name>A0ABN6PM61_9BURK</name>
<dbReference type="Gene3D" id="3.10.590.10">
    <property type="entry name" value="ph1033 like domains"/>
    <property type="match status" value="1"/>
</dbReference>
<evidence type="ECO:0000259" key="1">
    <source>
        <dbReference type="Pfam" id="PF01878"/>
    </source>
</evidence>
<dbReference type="CDD" id="cd21133">
    <property type="entry name" value="EVE"/>
    <property type="match status" value="1"/>
</dbReference>
<keyword evidence="3" id="KW-1185">Reference proteome</keyword>
<dbReference type="PANTHER" id="PTHR14087">
    <property type="entry name" value="THYMOCYTE NUCLEAR PROTEIN 1"/>
    <property type="match status" value="1"/>
</dbReference>